<proteinExistence type="predicted"/>
<comment type="caution">
    <text evidence="1">The sequence shown here is derived from an EMBL/GenBank/DDBJ whole genome shotgun (WGS) entry which is preliminary data.</text>
</comment>
<organism evidence="1 2">
    <name type="scientific">Neisseria lactamica ATCC 23970</name>
    <dbReference type="NCBI Taxonomy" id="546265"/>
    <lineage>
        <taxon>Bacteria</taxon>
        <taxon>Pseudomonadati</taxon>
        <taxon>Pseudomonadota</taxon>
        <taxon>Betaproteobacteria</taxon>
        <taxon>Neisseriales</taxon>
        <taxon>Neisseriaceae</taxon>
        <taxon>Neisseria</taxon>
    </lineage>
</organism>
<dbReference type="AlphaFoldDB" id="D0WB52"/>
<gene>
    <name evidence="1" type="ORF">NEILACOT_04776</name>
</gene>
<sequence length="52" mass="5737">MIGKIKRQVLRGLSGAAHPVANPAVFNTFSMAVFPFSGNQERKLKKNVETCF</sequence>
<evidence type="ECO:0000313" key="1">
    <source>
        <dbReference type="EMBL" id="EEZ75219.1"/>
    </source>
</evidence>
<dbReference type="Proteomes" id="UP000003843">
    <property type="component" value="Unassembled WGS sequence"/>
</dbReference>
<dbReference type="EMBL" id="ACEQ02000021">
    <property type="protein sequence ID" value="EEZ75219.1"/>
    <property type="molecule type" value="Genomic_DNA"/>
</dbReference>
<protein>
    <submittedName>
        <fullName evidence="1">Uncharacterized protein</fullName>
    </submittedName>
</protein>
<accession>D0WB52</accession>
<evidence type="ECO:0000313" key="2">
    <source>
        <dbReference type="Proteomes" id="UP000003843"/>
    </source>
</evidence>
<reference evidence="1 2" key="1">
    <citation type="submission" date="2009-10" db="EMBL/GenBank/DDBJ databases">
        <authorList>
            <person name="Weinstock G."/>
            <person name="Sodergren E."/>
            <person name="Clifton S."/>
            <person name="Fulton L."/>
            <person name="Fulton B."/>
            <person name="Courtney L."/>
            <person name="Fronick C."/>
            <person name="Harrison M."/>
            <person name="Strong C."/>
            <person name="Farmer C."/>
            <person name="Delahaunty K."/>
            <person name="Markovic C."/>
            <person name="Hall O."/>
            <person name="Minx P."/>
            <person name="Tomlinson C."/>
            <person name="Mitreva M."/>
            <person name="Nelson J."/>
            <person name="Hou S."/>
            <person name="Wollam A."/>
            <person name="Pepin K.H."/>
            <person name="Johnson M."/>
            <person name="Bhonagiri V."/>
            <person name="Nash W.E."/>
            <person name="Warren W."/>
            <person name="Chinwalla A."/>
            <person name="Mardis E.R."/>
            <person name="Wilson R.K."/>
        </authorList>
    </citation>
    <scope>NUCLEOTIDE SEQUENCE [LARGE SCALE GENOMIC DNA]</scope>
    <source>
        <strain evidence="1 2">ATCC 23970</strain>
    </source>
</reference>
<name>D0WB52_NEILA</name>